<evidence type="ECO:0000313" key="2">
    <source>
        <dbReference type="EMBL" id="VDL83400.1"/>
    </source>
</evidence>
<reference evidence="4" key="1">
    <citation type="submission" date="2017-02" db="UniProtKB">
        <authorList>
            <consortium name="WormBaseParasite"/>
        </authorList>
    </citation>
    <scope>IDENTIFICATION</scope>
</reference>
<feature type="region of interest" description="Disordered" evidence="1">
    <location>
        <begin position="26"/>
        <end position="68"/>
    </location>
</feature>
<gene>
    <name evidence="2" type="ORF">NBR_LOCUS19664</name>
</gene>
<dbReference type="WBParaSite" id="NBR_0001966301-mRNA-1">
    <property type="protein sequence ID" value="NBR_0001966301-mRNA-1"/>
    <property type="gene ID" value="NBR_0001966301"/>
</dbReference>
<accession>A0A0N4YQZ1</accession>
<feature type="compositionally biased region" description="Basic and acidic residues" evidence="1">
    <location>
        <begin position="33"/>
        <end position="55"/>
    </location>
</feature>
<sequence length="68" mass="7518">MATDQPAGQGNFTSAGILLLVYEHQSPGGLSERLGRREPQSEFFERPRESVDDHTFPFPNVSSEPKGD</sequence>
<name>A0A0N4YQZ1_NIPBR</name>
<dbReference type="EMBL" id="UYSL01024366">
    <property type="protein sequence ID" value="VDL83400.1"/>
    <property type="molecule type" value="Genomic_DNA"/>
</dbReference>
<protein>
    <submittedName>
        <fullName evidence="2 4">Uncharacterized protein</fullName>
    </submittedName>
</protein>
<reference evidence="2 3" key="2">
    <citation type="submission" date="2018-11" db="EMBL/GenBank/DDBJ databases">
        <authorList>
            <consortium name="Pathogen Informatics"/>
        </authorList>
    </citation>
    <scope>NUCLEOTIDE SEQUENCE [LARGE SCALE GENOMIC DNA]</scope>
</reference>
<dbReference type="Proteomes" id="UP000271162">
    <property type="component" value="Unassembled WGS sequence"/>
</dbReference>
<evidence type="ECO:0000313" key="3">
    <source>
        <dbReference type="Proteomes" id="UP000271162"/>
    </source>
</evidence>
<evidence type="ECO:0000256" key="1">
    <source>
        <dbReference type="SAM" id="MobiDB-lite"/>
    </source>
</evidence>
<proteinExistence type="predicted"/>
<evidence type="ECO:0000313" key="4">
    <source>
        <dbReference type="WBParaSite" id="NBR_0001966301-mRNA-1"/>
    </source>
</evidence>
<keyword evidence="3" id="KW-1185">Reference proteome</keyword>
<dbReference type="AlphaFoldDB" id="A0A0N4YQZ1"/>
<organism evidence="4">
    <name type="scientific">Nippostrongylus brasiliensis</name>
    <name type="common">Rat hookworm</name>
    <dbReference type="NCBI Taxonomy" id="27835"/>
    <lineage>
        <taxon>Eukaryota</taxon>
        <taxon>Metazoa</taxon>
        <taxon>Ecdysozoa</taxon>
        <taxon>Nematoda</taxon>
        <taxon>Chromadorea</taxon>
        <taxon>Rhabditida</taxon>
        <taxon>Rhabditina</taxon>
        <taxon>Rhabditomorpha</taxon>
        <taxon>Strongyloidea</taxon>
        <taxon>Heligmosomidae</taxon>
        <taxon>Nippostrongylus</taxon>
    </lineage>
</organism>